<dbReference type="InterPro" id="IPR036236">
    <property type="entry name" value="Znf_C2H2_sf"/>
</dbReference>
<reference evidence="13" key="1">
    <citation type="submission" date="2019-05" db="EMBL/GenBank/DDBJ databases">
        <authorList>
            <person name="Zhang S."/>
            <person name="Liu J."/>
        </authorList>
    </citation>
    <scope>NUCLEOTIDE SEQUENCE [LARGE SCALE GENOMIC DNA]</scope>
</reference>
<feature type="domain" description="C2H2-type" evidence="12">
    <location>
        <begin position="353"/>
        <end position="380"/>
    </location>
</feature>
<evidence type="ECO:0000259" key="12">
    <source>
        <dbReference type="PROSITE" id="PS50157"/>
    </source>
</evidence>
<keyword evidence="9" id="KW-0804">Transcription</keyword>
<dbReference type="PANTHER" id="PTHR24399:SF67">
    <property type="entry name" value="ZINC FINGER PROTEIN 709-LIKE"/>
    <property type="match status" value="1"/>
</dbReference>
<dbReference type="AlphaFoldDB" id="A0A8B9W4D8"/>
<dbReference type="GO" id="GO:0001817">
    <property type="term" value="P:regulation of cytokine production"/>
    <property type="evidence" value="ECO:0007669"/>
    <property type="project" value="TreeGrafter"/>
</dbReference>
<accession>A0A8B9W4D8</accession>
<evidence type="ECO:0000256" key="4">
    <source>
        <dbReference type="ARBA" id="ARBA00022737"/>
    </source>
</evidence>
<evidence type="ECO:0000256" key="7">
    <source>
        <dbReference type="ARBA" id="ARBA00023015"/>
    </source>
</evidence>
<dbReference type="GO" id="GO:0001227">
    <property type="term" value="F:DNA-binding transcription repressor activity, RNA polymerase II-specific"/>
    <property type="evidence" value="ECO:0007669"/>
    <property type="project" value="TreeGrafter"/>
</dbReference>
<dbReference type="Pfam" id="PF00096">
    <property type="entry name" value="zf-C2H2"/>
    <property type="match status" value="6"/>
</dbReference>
<dbReference type="GeneTree" id="ENSGT00940000162830"/>
<feature type="domain" description="C2H2-type" evidence="12">
    <location>
        <begin position="408"/>
        <end position="434"/>
    </location>
</feature>
<dbReference type="FunFam" id="3.30.160.60:FF:001818">
    <property type="entry name" value="GDNF-inducible zinc finger protein 1 isoform X1"/>
    <property type="match status" value="1"/>
</dbReference>
<dbReference type="PROSITE" id="PS00028">
    <property type="entry name" value="ZINC_FINGER_C2H2_1"/>
    <property type="match status" value="6"/>
</dbReference>
<evidence type="ECO:0000256" key="10">
    <source>
        <dbReference type="ARBA" id="ARBA00023242"/>
    </source>
</evidence>
<keyword evidence="7" id="KW-0805">Transcription regulation</keyword>
<keyword evidence="8" id="KW-0238">DNA-binding</keyword>
<dbReference type="FunFam" id="3.30.160.60:FF:000165">
    <property type="entry name" value="Zinc finger protein 34"/>
    <property type="match status" value="2"/>
</dbReference>
<keyword evidence="14" id="KW-1185">Reference proteome</keyword>
<evidence type="ECO:0000256" key="9">
    <source>
        <dbReference type="ARBA" id="ARBA00023163"/>
    </source>
</evidence>
<evidence type="ECO:0000313" key="14">
    <source>
        <dbReference type="Proteomes" id="UP000694520"/>
    </source>
</evidence>
<feature type="domain" description="C2H2-type" evidence="12">
    <location>
        <begin position="240"/>
        <end position="267"/>
    </location>
</feature>
<dbReference type="SUPFAM" id="SSF57667">
    <property type="entry name" value="beta-beta-alpha zinc fingers"/>
    <property type="match status" value="6"/>
</dbReference>
<evidence type="ECO:0000256" key="2">
    <source>
        <dbReference type="ARBA" id="ARBA00006991"/>
    </source>
</evidence>
<evidence type="ECO:0000256" key="5">
    <source>
        <dbReference type="ARBA" id="ARBA00022771"/>
    </source>
</evidence>
<evidence type="ECO:0000256" key="6">
    <source>
        <dbReference type="ARBA" id="ARBA00022833"/>
    </source>
</evidence>
<dbReference type="GO" id="GO:0008270">
    <property type="term" value="F:zinc ion binding"/>
    <property type="evidence" value="ECO:0007669"/>
    <property type="project" value="UniProtKB-KW"/>
</dbReference>
<reference evidence="13" key="3">
    <citation type="submission" date="2025-09" db="UniProtKB">
        <authorList>
            <consortium name="Ensembl"/>
        </authorList>
    </citation>
    <scope>IDENTIFICATION</scope>
</reference>
<feature type="domain" description="C2H2-type" evidence="12">
    <location>
        <begin position="381"/>
        <end position="407"/>
    </location>
</feature>
<dbReference type="PANTHER" id="PTHR24399">
    <property type="entry name" value="ZINC FINGER AND BTB DOMAIN-CONTAINING"/>
    <property type="match status" value="1"/>
</dbReference>
<dbReference type="FunFam" id="3.30.160.60:FF:000100">
    <property type="entry name" value="Zinc finger 45-like"/>
    <property type="match status" value="1"/>
</dbReference>
<dbReference type="Ensembl" id="ENSBGRT00000001980.1">
    <property type="protein sequence ID" value="ENSBGRP00000001740.1"/>
    <property type="gene ID" value="ENSBGRG00000001060.1"/>
</dbReference>
<dbReference type="GO" id="GO:0000978">
    <property type="term" value="F:RNA polymerase II cis-regulatory region sequence-specific DNA binding"/>
    <property type="evidence" value="ECO:0007669"/>
    <property type="project" value="TreeGrafter"/>
</dbReference>
<dbReference type="SMART" id="SM00355">
    <property type="entry name" value="ZnF_C2H2"/>
    <property type="match status" value="9"/>
</dbReference>
<dbReference type="FunFam" id="3.30.160.60:FF:000446">
    <property type="entry name" value="Zinc finger protein"/>
    <property type="match status" value="1"/>
</dbReference>
<evidence type="ECO:0000313" key="13">
    <source>
        <dbReference type="Ensembl" id="ENSBGRP00000001740.1"/>
    </source>
</evidence>
<dbReference type="PROSITE" id="PS50157">
    <property type="entry name" value="ZINC_FINGER_C2H2_2"/>
    <property type="match status" value="9"/>
</dbReference>
<feature type="domain" description="C2H2-type" evidence="12">
    <location>
        <begin position="463"/>
        <end position="490"/>
    </location>
</feature>
<feature type="domain" description="C2H2-type" evidence="12">
    <location>
        <begin position="269"/>
        <end position="296"/>
    </location>
</feature>
<organism evidence="13 14">
    <name type="scientific">Bos mutus grunniens</name>
    <name type="common">Wild yak</name>
    <name type="synonym">Bos grunniens</name>
    <dbReference type="NCBI Taxonomy" id="30521"/>
    <lineage>
        <taxon>Eukaryota</taxon>
        <taxon>Metazoa</taxon>
        <taxon>Chordata</taxon>
        <taxon>Craniata</taxon>
        <taxon>Vertebrata</taxon>
        <taxon>Euteleostomi</taxon>
        <taxon>Mammalia</taxon>
        <taxon>Eutheria</taxon>
        <taxon>Laurasiatheria</taxon>
        <taxon>Artiodactyla</taxon>
        <taxon>Ruminantia</taxon>
        <taxon>Pecora</taxon>
        <taxon>Bovidae</taxon>
        <taxon>Bovinae</taxon>
        <taxon>Bos</taxon>
    </lineage>
</organism>
<dbReference type="GO" id="GO:0005654">
    <property type="term" value="C:nucleoplasm"/>
    <property type="evidence" value="ECO:0007669"/>
    <property type="project" value="TreeGrafter"/>
</dbReference>
<comment type="subcellular location">
    <subcellularLocation>
        <location evidence="1">Nucleus</location>
    </subcellularLocation>
</comment>
<dbReference type="FunFam" id="3.30.160.60:FF:000204">
    <property type="entry name" value="Zinc finger protein 331"/>
    <property type="match status" value="2"/>
</dbReference>
<feature type="domain" description="C2H2-type" evidence="12">
    <location>
        <begin position="435"/>
        <end position="462"/>
    </location>
</feature>
<reference evidence="13" key="2">
    <citation type="submission" date="2025-08" db="UniProtKB">
        <authorList>
            <consortium name="Ensembl"/>
        </authorList>
    </citation>
    <scope>IDENTIFICATION</scope>
</reference>
<name>A0A8B9W4D8_BOSMU</name>
<keyword evidence="3" id="KW-0479">Metal-binding</keyword>
<evidence type="ECO:0000256" key="11">
    <source>
        <dbReference type="PROSITE-ProRule" id="PRU00042"/>
    </source>
</evidence>
<dbReference type="Gene3D" id="3.30.160.60">
    <property type="entry name" value="Classic Zinc Finger"/>
    <property type="match status" value="10"/>
</dbReference>
<keyword evidence="4" id="KW-0677">Repeat</keyword>
<feature type="domain" description="C2H2-type" evidence="12">
    <location>
        <begin position="325"/>
        <end position="352"/>
    </location>
</feature>
<dbReference type="FunFam" id="3.30.160.60:FF:000005">
    <property type="entry name" value="Zinc finger protein 14 homolog"/>
    <property type="match status" value="1"/>
</dbReference>
<proteinExistence type="inferred from homology"/>
<sequence>MSRASVPEITRELTSWEEQVLDQANLVTLPIVIIVTNCSCLQVKTRSSTQCDILKNELCSEEKKVRFPRNDSWSVFGENWMFLDIGGHQTLERDWRNHLVEKLCIDNEGHHCLEALNQITDLTLHKGYWPGIQPCKCTKCGKAYRGCSFQNQQRSLPGYRYYPCEECGEACSCVSCLSPPRGTDIVEEPNKCQDAGRTCKRCVKSHGSKWSSDCKKSGKALTFPSSFKGHERGQHGQKTHMCKVCGKSFSYHSYLARHVRTHTEEKHSYMYKKCGKAFSCPKYFRRHMKTHSGMKPYECTECGKAYSSSLSLREHAGTHSQEKPYECQHCGKAFRHQRYFKKHVKMHNGAKPYKCTECGKAYSCSMSLQEHERTHTGEKPFGCPFCGKAFMRQYFRRHMKTHSGMKPYECTECKAYSSSLSLREHAGTHSQEKPYECQHCGKAFRHQRYFKKHVKMHNGAKPYKCTECGKAYSCSMSLQEHERTHTGEKPFGCPFCGKAFMRQASLRTPEDTQQERAYTCTQCQKAFREALRMSAVWESLLVPHKPARTYEDTHRGATLNTRPLGEISLSLQTWNVSSALEQNLVNGTLWENLQVFTYFIHKNSGHDRNLLMDINMVFPS</sequence>
<protein>
    <recommendedName>
        <fullName evidence="12">C2H2-type domain-containing protein</fullName>
    </recommendedName>
</protein>
<dbReference type="InterPro" id="IPR013087">
    <property type="entry name" value="Znf_C2H2_type"/>
</dbReference>
<feature type="domain" description="C2H2-type" evidence="12">
    <location>
        <begin position="297"/>
        <end position="324"/>
    </location>
</feature>
<comment type="similarity">
    <text evidence="2">Belongs to the krueppel C2H2-type zinc-finger protein family.</text>
</comment>
<keyword evidence="5 11" id="KW-0863">Zinc-finger</keyword>
<evidence type="ECO:0000256" key="8">
    <source>
        <dbReference type="ARBA" id="ARBA00023125"/>
    </source>
</evidence>
<keyword evidence="10" id="KW-0539">Nucleus</keyword>
<dbReference type="Proteomes" id="UP000694520">
    <property type="component" value="Chromosome 8"/>
</dbReference>
<dbReference type="GO" id="GO:0002682">
    <property type="term" value="P:regulation of immune system process"/>
    <property type="evidence" value="ECO:0007669"/>
    <property type="project" value="TreeGrafter"/>
</dbReference>
<evidence type="ECO:0000256" key="1">
    <source>
        <dbReference type="ARBA" id="ARBA00004123"/>
    </source>
</evidence>
<keyword evidence="6" id="KW-0862">Zinc</keyword>
<evidence type="ECO:0000256" key="3">
    <source>
        <dbReference type="ARBA" id="ARBA00022723"/>
    </source>
</evidence>